<evidence type="ECO:0000313" key="2">
    <source>
        <dbReference type="Proteomes" id="UP000054123"/>
    </source>
</evidence>
<evidence type="ECO:0000313" key="1">
    <source>
        <dbReference type="EMBL" id="EXI62228.1"/>
    </source>
</evidence>
<gene>
    <name evidence="1" type="ORF">AK33_05750</name>
</gene>
<dbReference type="OrthoDB" id="5686967at2"/>
<dbReference type="Proteomes" id="UP000054123">
    <property type="component" value="Unassembled WGS sequence"/>
</dbReference>
<dbReference type="RefSeq" id="WP_042802617.1">
    <property type="nucleotide sequence ID" value="NZ_AVSP01000014.1"/>
</dbReference>
<keyword evidence="2" id="KW-1185">Reference proteome</keyword>
<sequence>MSEKLNDIAIFRKVALDYPIKDGHGNDITELKIRRAKAKDLRTAQSQKNEADQEFYLLAILTGLTIEDIAELDIADYSKLQAILKEMQKGKSA</sequence>
<reference evidence="1 2" key="1">
    <citation type="journal article" date="2014" name="Genome Announc.">
        <title>Genome Sequence of a Presumptive Mannheimia haemolytica Strain with an A1/A6-Cross-Reactive Serotype from a White-Tailed Deer (Odocoileus virginianus).</title>
        <authorList>
            <person name="Lawrence P.K."/>
            <person name="Bey R.F."/>
            <person name="Wiener B."/>
            <person name="Kittichotirat W."/>
            <person name="Bumgarner R.E."/>
        </authorList>
    </citation>
    <scope>NUCLEOTIDE SEQUENCE [LARGE SCALE GENOMIC DNA]</scope>
    <source>
        <strain evidence="1 2">PKL10</strain>
    </source>
</reference>
<proteinExistence type="predicted"/>
<organism evidence="1 2">
    <name type="scientific">Mannheimia granulomatis</name>
    <dbReference type="NCBI Taxonomy" id="85402"/>
    <lineage>
        <taxon>Bacteria</taxon>
        <taxon>Pseudomonadati</taxon>
        <taxon>Pseudomonadota</taxon>
        <taxon>Gammaproteobacteria</taxon>
        <taxon>Pasteurellales</taxon>
        <taxon>Pasteurellaceae</taxon>
        <taxon>Mannheimia</taxon>
    </lineage>
</organism>
<accession>A0A011LYC3</accession>
<dbReference type="EMBL" id="JANJ01000004">
    <property type="protein sequence ID" value="EXI62228.1"/>
    <property type="molecule type" value="Genomic_DNA"/>
</dbReference>
<dbReference type="Pfam" id="PF10109">
    <property type="entry name" value="Phage_TAC_7"/>
    <property type="match status" value="1"/>
</dbReference>
<dbReference type="PATRIC" id="fig|1450449.3.peg.1123"/>
<name>A0A011LYC3_9PAST</name>
<comment type="caution">
    <text evidence="1">The sequence shown here is derived from an EMBL/GenBank/DDBJ whole genome shotgun (WGS) entry which is preliminary data.</text>
</comment>
<dbReference type="InterPro" id="IPR019289">
    <property type="entry name" value="Phage_tail_E/E"/>
</dbReference>
<dbReference type="AlphaFoldDB" id="A0A011LYC3"/>
<protein>
    <submittedName>
        <fullName evidence="1">Phage tail protein</fullName>
    </submittedName>
</protein>